<dbReference type="PROSITE" id="PS51747">
    <property type="entry name" value="CYT_DCMP_DEAMINASES_2"/>
    <property type="match status" value="1"/>
</dbReference>
<dbReference type="Pfam" id="PF00383">
    <property type="entry name" value="dCMP_cyt_deam_1"/>
    <property type="match status" value="1"/>
</dbReference>
<accession>A0A9P0B0R4</accession>
<dbReference type="Gene3D" id="3.40.140.10">
    <property type="entry name" value="Cytidine Deaminase, domain 2"/>
    <property type="match status" value="1"/>
</dbReference>
<proteinExistence type="inferred from homology"/>
<dbReference type="SUPFAM" id="SSF53927">
    <property type="entry name" value="Cytidine deaminase-like"/>
    <property type="match status" value="1"/>
</dbReference>
<dbReference type="PANTHER" id="PTHR11079">
    <property type="entry name" value="CYTOSINE DEAMINASE FAMILY MEMBER"/>
    <property type="match status" value="1"/>
</dbReference>
<name>A0A9P0B0R4_BRAAE</name>
<dbReference type="InterPro" id="IPR002125">
    <property type="entry name" value="CMP_dCMP_dom"/>
</dbReference>
<evidence type="ECO:0000259" key="3">
    <source>
        <dbReference type="PROSITE" id="PS51747"/>
    </source>
</evidence>
<dbReference type="CDD" id="cd01285">
    <property type="entry name" value="nucleoside_deaminase"/>
    <property type="match status" value="1"/>
</dbReference>
<sequence>MSEPKRVKLDSEVLYPILSEDLTEDTPLIEVYYDTIADPKNISKVILSINTVCPILDLTHLKRVRGRDILIFPTEGIDKDNVRSMLEGKHFDVTLLEGNFRTTLVAKIPPRVRRQYDKVHKLWPCNFHSNKYLEKLSTNTLFSSQELQQHVDYIKLCIDIAQNFEKKIGTIFVDPQINSVVSIGYSQELEGPCRHSIMVAIDNVAKTQNGGTWNLEISPKNESELDLRGIPNNILPTLQNNHKNVSFGASKYKAKDELEVPTDGPYLCTGYYVYSTHEPCVMCAMALIHSRAKKVFYGAPSSNGALETLCKIHTVKDLNHHYEVFGGLLRTECEKL</sequence>
<evidence type="ECO:0000256" key="2">
    <source>
        <dbReference type="ARBA" id="ARBA00038160"/>
    </source>
</evidence>
<feature type="domain" description="CMP/dCMP-type deaminase" evidence="3">
    <location>
        <begin position="148"/>
        <end position="325"/>
    </location>
</feature>
<dbReference type="GO" id="GO:0008033">
    <property type="term" value="P:tRNA processing"/>
    <property type="evidence" value="ECO:0007669"/>
    <property type="project" value="UniProtKB-KW"/>
</dbReference>
<evidence type="ECO:0000313" key="4">
    <source>
        <dbReference type="EMBL" id="CAH0551603.1"/>
    </source>
</evidence>
<dbReference type="GO" id="GO:0052717">
    <property type="term" value="F:tRNA-specific adenosine-34 deaminase activity"/>
    <property type="evidence" value="ECO:0007669"/>
    <property type="project" value="TreeGrafter"/>
</dbReference>
<keyword evidence="5" id="KW-1185">Reference proteome</keyword>
<dbReference type="EMBL" id="OV121133">
    <property type="protein sequence ID" value="CAH0551603.1"/>
    <property type="molecule type" value="Genomic_DNA"/>
</dbReference>
<dbReference type="PANTHER" id="PTHR11079:SF156">
    <property type="entry name" value="INACTIVE TRNA-SPECIFIC ADENOSINE DEAMINASE-LIKE PROTEIN 3-RELATED"/>
    <property type="match status" value="1"/>
</dbReference>
<protein>
    <recommendedName>
        <fullName evidence="3">CMP/dCMP-type deaminase domain-containing protein</fullName>
    </recommendedName>
</protein>
<dbReference type="OrthoDB" id="3180714at2759"/>
<evidence type="ECO:0000256" key="1">
    <source>
        <dbReference type="ARBA" id="ARBA00022694"/>
    </source>
</evidence>
<organism evidence="4 5">
    <name type="scientific">Brassicogethes aeneus</name>
    <name type="common">Rape pollen beetle</name>
    <name type="synonym">Meligethes aeneus</name>
    <dbReference type="NCBI Taxonomy" id="1431903"/>
    <lineage>
        <taxon>Eukaryota</taxon>
        <taxon>Metazoa</taxon>
        <taxon>Ecdysozoa</taxon>
        <taxon>Arthropoda</taxon>
        <taxon>Hexapoda</taxon>
        <taxon>Insecta</taxon>
        <taxon>Pterygota</taxon>
        <taxon>Neoptera</taxon>
        <taxon>Endopterygota</taxon>
        <taxon>Coleoptera</taxon>
        <taxon>Polyphaga</taxon>
        <taxon>Cucujiformia</taxon>
        <taxon>Nitidulidae</taxon>
        <taxon>Meligethinae</taxon>
        <taxon>Brassicogethes</taxon>
    </lineage>
</organism>
<dbReference type="GO" id="GO:0005737">
    <property type="term" value="C:cytoplasm"/>
    <property type="evidence" value="ECO:0007669"/>
    <property type="project" value="TreeGrafter"/>
</dbReference>
<evidence type="ECO:0000313" key="5">
    <source>
        <dbReference type="Proteomes" id="UP001154078"/>
    </source>
</evidence>
<dbReference type="GO" id="GO:0005634">
    <property type="term" value="C:nucleus"/>
    <property type="evidence" value="ECO:0007669"/>
    <property type="project" value="TreeGrafter"/>
</dbReference>
<comment type="similarity">
    <text evidence="2">Belongs to the cytidine and deoxycytidylate deaminase family. ADAT3 subfamily.</text>
</comment>
<dbReference type="AlphaFoldDB" id="A0A9P0B0R4"/>
<dbReference type="InterPro" id="IPR016193">
    <property type="entry name" value="Cytidine_deaminase-like"/>
</dbReference>
<keyword evidence="1" id="KW-0819">tRNA processing</keyword>
<dbReference type="Proteomes" id="UP001154078">
    <property type="component" value="Chromosome 2"/>
</dbReference>
<gene>
    <name evidence="4" type="ORF">MELIAE_LOCUS4171</name>
</gene>
<reference evidence="4" key="1">
    <citation type="submission" date="2021-12" db="EMBL/GenBank/DDBJ databases">
        <authorList>
            <person name="King R."/>
        </authorList>
    </citation>
    <scope>NUCLEOTIDE SEQUENCE</scope>
</reference>